<organism evidence="1 2">
    <name type="scientific">Flavobacterium soyae</name>
    <dbReference type="NCBI Taxonomy" id="2903098"/>
    <lineage>
        <taxon>Bacteria</taxon>
        <taxon>Pseudomonadati</taxon>
        <taxon>Bacteroidota</taxon>
        <taxon>Flavobacteriia</taxon>
        <taxon>Flavobacteriales</taxon>
        <taxon>Flavobacteriaceae</taxon>
        <taxon>Flavobacterium</taxon>
    </lineage>
</organism>
<protein>
    <recommendedName>
        <fullName evidence="3">Lipoprotein</fullName>
    </recommendedName>
</protein>
<dbReference type="Proteomes" id="UP001623852">
    <property type="component" value="Chromosome"/>
</dbReference>
<name>A0ABZ2UH19_9FLAO</name>
<proteinExistence type="predicted"/>
<accession>A0ABZ2UH19</accession>
<reference evidence="1 2" key="1">
    <citation type="submission" date="2024-03" db="EMBL/GenBank/DDBJ databases">
        <title>Flavobacterium soyae.</title>
        <authorList>
            <person name="Zheng W."/>
        </authorList>
    </citation>
    <scope>NUCLEOTIDE SEQUENCE [LARGE SCALE GENOMIC DNA]</scope>
    <source>
        <strain evidence="1 2">55</strain>
    </source>
</reference>
<dbReference type="RefSeq" id="WP_406844825.1">
    <property type="nucleotide sequence ID" value="NZ_CP150845.1"/>
</dbReference>
<sequence>MTNKKITKILFLITLQFIFVSCKKDNTTIKTLPQTKKVEKKQIDFSVKFPDTVYVGEKKNGIIQFKSPLDTIIATFGDKTKNRYARFILTTTKNIDYDFEHLKQTVKDTFGALNNREIPFYEINFKESGTYYIDGIINDIVLISLNKKDNEGNDLSRLIVNEERVTYKVIVINRPAPKSTL</sequence>
<evidence type="ECO:0000313" key="1">
    <source>
        <dbReference type="EMBL" id="WYZ20765.1"/>
    </source>
</evidence>
<evidence type="ECO:0000313" key="2">
    <source>
        <dbReference type="Proteomes" id="UP001623852"/>
    </source>
</evidence>
<gene>
    <name evidence="1" type="ORF">AABD74_04715</name>
</gene>
<evidence type="ECO:0008006" key="3">
    <source>
        <dbReference type="Google" id="ProtNLM"/>
    </source>
</evidence>
<keyword evidence="2" id="KW-1185">Reference proteome</keyword>
<dbReference type="PROSITE" id="PS51257">
    <property type="entry name" value="PROKAR_LIPOPROTEIN"/>
    <property type="match status" value="1"/>
</dbReference>
<dbReference type="EMBL" id="CP150845">
    <property type="protein sequence ID" value="WYZ20765.1"/>
    <property type="molecule type" value="Genomic_DNA"/>
</dbReference>